<dbReference type="GO" id="GO:0031405">
    <property type="term" value="F:lipoic acid binding"/>
    <property type="evidence" value="ECO:0007669"/>
    <property type="project" value="TreeGrafter"/>
</dbReference>
<protein>
    <recommendedName>
        <fullName evidence="9">Dihydrolipoamide acetyltransferase component of pyruvate dehydrogenase complex</fullName>
        <ecNumber evidence="9">2.3.1.-</ecNumber>
    </recommendedName>
</protein>
<dbReference type="InterPro" id="IPR023213">
    <property type="entry name" value="CAT-like_dom_sf"/>
</dbReference>
<evidence type="ECO:0000256" key="5">
    <source>
        <dbReference type="ARBA" id="ARBA00022823"/>
    </source>
</evidence>
<dbReference type="InterPro" id="IPR001078">
    <property type="entry name" value="2-oxoacid_DH_actylTfrase"/>
</dbReference>
<dbReference type="SUPFAM" id="SSF52777">
    <property type="entry name" value="CoA-dependent acyltransferases"/>
    <property type="match status" value="1"/>
</dbReference>
<dbReference type="Pfam" id="PF02817">
    <property type="entry name" value="E3_binding"/>
    <property type="match status" value="1"/>
</dbReference>
<dbReference type="GO" id="GO:0006086">
    <property type="term" value="P:pyruvate decarboxylation to acetyl-CoA"/>
    <property type="evidence" value="ECO:0007669"/>
    <property type="project" value="TreeGrafter"/>
</dbReference>
<dbReference type="PROSITE" id="PS50968">
    <property type="entry name" value="BIOTINYL_LIPOYL"/>
    <property type="match status" value="1"/>
</dbReference>
<feature type="domain" description="Lipoyl-binding" evidence="10">
    <location>
        <begin position="3"/>
        <end position="75"/>
    </location>
</feature>
<dbReference type="PANTHER" id="PTHR43178">
    <property type="entry name" value="DIHYDROLIPOAMIDE ACETYLTRANSFERASE COMPONENT OF PYRUVATE DEHYDROGENASE COMPLEX"/>
    <property type="match status" value="1"/>
</dbReference>
<evidence type="ECO:0000313" key="12">
    <source>
        <dbReference type="EMBL" id="MBE9398345.1"/>
    </source>
</evidence>
<dbReference type="Pfam" id="PF00198">
    <property type="entry name" value="2-oxoacid_dh"/>
    <property type="match status" value="1"/>
</dbReference>
<dbReference type="Proteomes" id="UP000640333">
    <property type="component" value="Unassembled WGS sequence"/>
</dbReference>
<sequence>MTIQTIFMPETDGSGEAVELLTIPGDEVSEGDPLLVLESDKASMEVPSPVDGTVRRWLVKMGAEIATGTPLLELELTQIQANEAEPSLEESAVEAAEKTPTASELELDEVMQEKSVVSAPLVQPLMNSDETPVISGGEINAGPAVRKLARELGIDLLELSGSGKRGRILKEDLKAYAKQRLAADKPVASAVQGQGIPAIPLEDFTRYGEVEQQPLSGIAKATAAHMSRCWLNIPHVTLFDEVVIDDIEAFRRSIDHDAQGLPRRPTLLPFMIAIVARALRQFPQFNVALDPVNDQLISKSYVNIGFAVDSPAGLVVPVIRDADKKSIRELTLDIADLSQRARDRKLSVSDMQGGCFTISSMGAIGGTGFTPIINGPEVAILGIAKSTIKPVWNDEQFVPATLLPLCLSFDHRAINGGDAGRFMAYIHAMLKDVRQALL</sequence>
<evidence type="ECO:0000256" key="3">
    <source>
        <dbReference type="ARBA" id="ARBA00011484"/>
    </source>
</evidence>
<dbReference type="InterPro" id="IPR000089">
    <property type="entry name" value="Biotin_lipoyl"/>
</dbReference>
<dbReference type="RefSeq" id="WP_193953982.1">
    <property type="nucleotide sequence ID" value="NZ_JADEYS010000014.1"/>
</dbReference>
<dbReference type="InterPro" id="IPR036625">
    <property type="entry name" value="E3-bd_dom_sf"/>
</dbReference>
<organism evidence="12 13">
    <name type="scientific">Pontibacterium sinense</name>
    <dbReference type="NCBI Taxonomy" id="2781979"/>
    <lineage>
        <taxon>Bacteria</taxon>
        <taxon>Pseudomonadati</taxon>
        <taxon>Pseudomonadota</taxon>
        <taxon>Gammaproteobacteria</taxon>
        <taxon>Oceanospirillales</taxon>
        <taxon>Oceanospirillaceae</taxon>
        <taxon>Pontibacterium</taxon>
    </lineage>
</organism>
<name>A0A8J7K6E5_9GAMM</name>
<evidence type="ECO:0000313" key="13">
    <source>
        <dbReference type="Proteomes" id="UP000640333"/>
    </source>
</evidence>
<keyword evidence="6 9" id="KW-0012">Acyltransferase</keyword>
<dbReference type="GO" id="GO:0004742">
    <property type="term" value="F:dihydrolipoyllysine-residue acetyltransferase activity"/>
    <property type="evidence" value="ECO:0007669"/>
    <property type="project" value="UniProtKB-EC"/>
</dbReference>
<evidence type="ECO:0000256" key="1">
    <source>
        <dbReference type="ARBA" id="ARBA00001938"/>
    </source>
</evidence>
<dbReference type="InterPro" id="IPR004167">
    <property type="entry name" value="PSBD"/>
</dbReference>
<evidence type="ECO:0000259" key="10">
    <source>
        <dbReference type="PROSITE" id="PS50968"/>
    </source>
</evidence>
<keyword evidence="13" id="KW-1185">Reference proteome</keyword>
<dbReference type="InterPro" id="IPR050743">
    <property type="entry name" value="2-oxoacid_DH_E2_comp"/>
</dbReference>
<evidence type="ECO:0000256" key="6">
    <source>
        <dbReference type="ARBA" id="ARBA00023315"/>
    </source>
</evidence>
<evidence type="ECO:0000259" key="11">
    <source>
        <dbReference type="PROSITE" id="PS51826"/>
    </source>
</evidence>
<dbReference type="FunFam" id="3.30.559.10:FF:000004">
    <property type="entry name" value="Acetyltransferase component of pyruvate dehydrogenase complex"/>
    <property type="match status" value="1"/>
</dbReference>
<dbReference type="CDD" id="cd06849">
    <property type="entry name" value="lipoyl_domain"/>
    <property type="match status" value="1"/>
</dbReference>
<accession>A0A8J7K6E5</accession>
<comment type="similarity">
    <text evidence="2 9">Belongs to the 2-oxoacid dehydrogenase family.</text>
</comment>
<reference evidence="12" key="1">
    <citation type="submission" date="2020-10" db="EMBL/GenBank/DDBJ databases">
        <title>Bacterium isolated from coastal waters sediment.</title>
        <authorList>
            <person name="Chen R.-J."/>
            <person name="Lu D.-C."/>
            <person name="Zhu K.-L."/>
            <person name="Du Z.-J."/>
        </authorList>
    </citation>
    <scope>NUCLEOTIDE SEQUENCE</scope>
    <source>
        <strain evidence="12">N1Y112</strain>
    </source>
</reference>
<dbReference type="Gene3D" id="2.40.50.100">
    <property type="match status" value="1"/>
</dbReference>
<gene>
    <name evidence="12" type="ORF">IOQ59_13870</name>
</gene>
<evidence type="ECO:0000256" key="4">
    <source>
        <dbReference type="ARBA" id="ARBA00022679"/>
    </source>
</evidence>
<dbReference type="Gene3D" id="3.30.559.10">
    <property type="entry name" value="Chloramphenicol acetyltransferase-like domain"/>
    <property type="match status" value="1"/>
</dbReference>
<dbReference type="SUPFAM" id="SSF51230">
    <property type="entry name" value="Single hybrid motif"/>
    <property type="match status" value="1"/>
</dbReference>
<keyword evidence="5 9" id="KW-0450">Lipoyl</keyword>
<dbReference type="InterPro" id="IPR003016">
    <property type="entry name" value="2-oxoA_DH_lipoyl-BS"/>
</dbReference>
<comment type="subunit">
    <text evidence="3">Forms a 24-polypeptide structural core with octahedral symmetry.</text>
</comment>
<dbReference type="PROSITE" id="PS00189">
    <property type="entry name" value="LIPOYL"/>
    <property type="match status" value="1"/>
</dbReference>
<evidence type="ECO:0000256" key="2">
    <source>
        <dbReference type="ARBA" id="ARBA00007317"/>
    </source>
</evidence>
<evidence type="ECO:0000256" key="9">
    <source>
        <dbReference type="RuleBase" id="RU003423"/>
    </source>
</evidence>
<proteinExistence type="inferred from homology"/>
<feature type="domain" description="Peripheral subunit-binding (PSBD)" evidence="11">
    <location>
        <begin position="140"/>
        <end position="177"/>
    </location>
</feature>
<dbReference type="SUPFAM" id="SSF47005">
    <property type="entry name" value="Peripheral subunit-binding domain of 2-oxo acid dehydrogenase complex"/>
    <property type="match status" value="1"/>
</dbReference>
<dbReference type="Gene3D" id="4.10.320.10">
    <property type="entry name" value="E3-binding domain"/>
    <property type="match status" value="1"/>
</dbReference>
<comment type="caution">
    <text evidence="12">The sequence shown here is derived from an EMBL/GenBank/DDBJ whole genome shotgun (WGS) entry which is preliminary data.</text>
</comment>
<comment type="cofactor">
    <cofactor evidence="1 9">
        <name>(R)-lipoate</name>
        <dbReference type="ChEBI" id="CHEBI:83088"/>
    </cofactor>
</comment>
<evidence type="ECO:0000256" key="7">
    <source>
        <dbReference type="ARBA" id="ARBA00025211"/>
    </source>
</evidence>
<dbReference type="Pfam" id="PF00364">
    <property type="entry name" value="Biotin_lipoyl"/>
    <property type="match status" value="1"/>
</dbReference>
<comment type="function">
    <text evidence="7">The pyruvate dehydrogenase complex catalyzes the overall conversion of pyruvate to acetyl-CoA and CO(2). It contains multiple copies of three enzymatic components: pyruvate dehydrogenase (E1), dihydrolipoamide acetyltransferase (E2) and lipoamide dehydrogenase (E3).</text>
</comment>
<comment type="catalytic activity">
    <reaction evidence="8">
        <text>N(6)-[(R)-dihydrolipoyl]-L-lysyl-[protein] + acetyl-CoA = N(6)-[(R)-S(8)-acetyldihydrolipoyl]-L-lysyl-[protein] + CoA</text>
        <dbReference type="Rhea" id="RHEA:17017"/>
        <dbReference type="Rhea" id="RHEA-COMP:10475"/>
        <dbReference type="Rhea" id="RHEA-COMP:10478"/>
        <dbReference type="ChEBI" id="CHEBI:57287"/>
        <dbReference type="ChEBI" id="CHEBI:57288"/>
        <dbReference type="ChEBI" id="CHEBI:83100"/>
        <dbReference type="ChEBI" id="CHEBI:83111"/>
        <dbReference type="EC" id="2.3.1.12"/>
    </reaction>
</comment>
<dbReference type="PROSITE" id="PS51826">
    <property type="entry name" value="PSBD"/>
    <property type="match status" value="1"/>
</dbReference>
<dbReference type="GO" id="GO:0005737">
    <property type="term" value="C:cytoplasm"/>
    <property type="evidence" value="ECO:0007669"/>
    <property type="project" value="TreeGrafter"/>
</dbReference>
<dbReference type="EMBL" id="JADEYS010000014">
    <property type="protein sequence ID" value="MBE9398345.1"/>
    <property type="molecule type" value="Genomic_DNA"/>
</dbReference>
<dbReference type="PANTHER" id="PTHR43178:SF2">
    <property type="entry name" value="DIHYDROLIPOYLLYSINE-RESIDUE ACETYLTRANSFERASE COMPONENT OF PYRUVATE DEHYDROGENASE COMPLEX"/>
    <property type="match status" value="1"/>
</dbReference>
<keyword evidence="4 9" id="KW-0808">Transferase</keyword>
<evidence type="ECO:0000256" key="8">
    <source>
        <dbReference type="ARBA" id="ARBA00048370"/>
    </source>
</evidence>
<dbReference type="AlphaFoldDB" id="A0A8J7K6E5"/>
<dbReference type="EC" id="2.3.1.-" evidence="9"/>
<dbReference type="InterPro" id="IPR011053">
    <property type="entry name" value="Single_hybrid_motif"/>
</dbReference>